<sequence length="34" mass="3513">MAGCVDRAAPVAGAGDLEACWSSGLPGRTYRFAR</sequence>
<name>A0A7W9IMW3_9ACTN</name>
<comment type="caution">
    <text evidence="1">The sequence shown here is derived from an EMBL/GenBank/DDBJ whole genome shotgun (WGS) entry which is preliminary data.</text>
</comment>
<proteinExistence type="predicted"/>
<accession>A0A7W9IMW3</accession>
<gene>
    <name evidence="1" type="ORF">F4562_006684</name>
</gene>
<dbReference type="Proteomes" id="UP000540685">
    <property type="component" value="Unassembled WGS sequence"/>
</dbReference>
<protein>
    <submittedName>
        <fullName evidence="1">Uncharacterized protein</fullName>
    </submittedName>
</protein>
<organism evidence="1 2">
    <name type="scientific">Streptosporangium becharense</name>
    <dbReference type="NCBI Taxonomy" id="1816182"/>
    <lineage>
        <taxon>Bacteria</taxon>
        <taxon>Bacillati</taxon>
        <taxon>Actinomycetota</taxon>
        <taxon>Actinomycetes</taxon>
        <taxon>Streptosporangiales</taxon>
        <taxon>Streptosporangiaceae</taxon>
        <taxon>Streptosporangium</taxon>
    </lineage>
</organism>
<reference evidence="1 2" key="1">
    <citation type="submission" date="2020-08" db="EMBL/GenBank/DDBJ databases">
        <title>Sequencing the genomes of 1000 actinobacteria strains.</title>
        <authorList>
            <person name="Klenk H.-P."/>
        </authorList>
    </citation>
    <scope>NUCLEOTIDE SEQUENCE [LARGE SCALE GENOMIC DNA]</scope>
    <source>
        <strain evidence="1 2">DSM 46887</strain>
    </source>
</reference>
<evidence type="ECO:0000313" key="1">
    <source>
        <dbReference type="EMBL" id="MBB5823622.1"/>
    </source>
</evidence>
<evidence type="ECO:0000313" key="2">
    <source>
        <dbReference type="Proteomes" id="UP000540685"/>
    </source>
</evidence>
<dbReference type="EMBL" id="JACHMP010000001">
    <property type="protein sequence ID" value="MBB5823622.1"/>
    <property type="molecule type" value="Genomic_DNA"/>
</dbReference>
<dbReference type="AlphaFoldDB" id="A0A7W9IMW3"/>
<keyword evidence="2" id="KW-1185">Reference proteome</keyword>